<evidence type="ECO:0008006" key="5">
    <source>
        <dbReference type="Google" id="ProtNLM"/>
    </source>
</evidence>
<evidence type="ECO:0000256" key="2">
    <source>
        <dbReference type="SAM" id="MobiDB-lite"/>
    </source>
</evidence>
<dbReference type="Gene3D" id="3.80.10.10">
    <property type="entry name" value="Ribonuclease Inhibitor"/>
    <property type="match status" value="2"/>
</dbReference>
<dbReference type="EMBL" id="JAKUCV010006320">
    <property type="protein sequence ID" value="KAJ4827833.1"/>
    <property type="molecule type" value="Genomic_DNA"/>
</dbReference>
<dbReference type="GO" id="GO:0006952">
    <property type="term" value="P:defense response"/>
    <property type="evidence" value="ECO:0007669"/>
    <property type="project" value="UniProtKB-KW"/>
</dbReference>
<keyword evidence="4" id="KW-1185">Reference proteome</keyword>
<feature type="region of interest" description="Disordered" evidence="2">
    <location>
        <begin position="278"/>
        <end position="299"/>
    </location>
</feature>
<keyword evidence="1" id="KW-0611">Plant defense</keyword>
<dbReference type="PANTHER" id="PTHR36766:SF45">
    <property type="entry name" value="NB-ARC DOMAIN-CONTAINING PROTEIN"/>
    <property type="match status" value="1"/>
</dbReference>
<reference evidence="3" key="2">
    <citation type="journal article" date="2023" name="Plants (Basel)">
        <title>Annotation of the Turnera subulata (Passifloraceae) Draft Genome Reveals the S-Locus Evolved after the Divergence of Turneroideae from Passifloroideae in a Stepwise Manner.</title>
        <authorList>
            <person name="Henning P.M."/>
            <person name="Roalson E.H."/>
            <person name="Mir W."/>
            <person name="McCubbin A.G."/>
            <person name="Shore J.S."/>
        </authorList>
    </citation>
    <scope>NUCLEOTIDE SEQUENCE</scope>
    <source>
        <strain evidence="3">F60SS</strain>
    </source>
</reference>
<dbReference type="SUPFAM" id="SSF52058">
    <property type="entry name" value="L domain-like"/>
    <property type="match status" value="1"/>
</dbReference>
<comment type="caution">
    <text evidence="3">The sequence shown here is derived from an EMBL/GenBank/DDBJ whole genome shotgun (WGS) entry which is preliminary data.</text>
</comment>
<protein>
    <recommendedName>
        <fullName evidence="5">Resistance protein</fullName>
    </recommendedName>
</protein>
<dbReference type="AlphaFoldDB" id="A0A9Q0J4A4"/>
<feature type="non-terminal residue" evidence="3">
    <location>
        <position position="299"/>
    </location>
</feature>
<name>A0A9Q0J4A4_9ROSI</name>
<dbReference type="PANTHER" id="PTHR36766">
    <property type="entry name" value="PLANT BROAD-SPECTRUM MILDEW RESISTANCE PROTEIN RPW8"/>
    <property type="match status" value="1"/>
</dbReference>
<organism evidence="3 4">
    <name type="scientific">Turnera subulata</name>
    <dbReference type="NCBI Taxonomy" id="218843"/>
    <lineage>
        <taxon>Eukaryota</taxon>
        <taxon>Viridiplantae</taxon>
        <taxon>Streptophyta</taxon>
        <taxon>Embryophyta</taxon>
        <taxon>Tracheophyta</taxon>
        <taxon>Spermatophyta</taxon>
        <taxon>Magnoliopsida</taxon>
        <taxon>eudicotyledons</taxon>
        <taxon>Gunneridae</taxon>
        <taxon>Pentapetalae</taxon>
        <taxon>rosids</taxon>
        <taxon>fabids</taxon>
        <taxon>Malpighiales</taxon>
        <taxon>Passifloraceae</taxon>
        <taxon>Turnera</taxon>
    </lineage>
</organism>
<reference evidence="3" key="1">
    <citation type="submission" date="2022-02" db="EMBL/GenBank/DDBJ databases">
        <authorList>
            <person name="Henning P.M."/>
            <person name="McCubbin A.G."/>
            <person name="Shore J.S."/>
        </authorList>
    </citation>
    <scope>NUCLEOTIDE SEQUENCE</scope>
    <source>
        <strain evidence="3">F60SS</strain>
        <tissue evidence="3">Leaves</tissue>
    </source>
</reference>
<evidence type="ECO:0000313" key="3">
    <source>
        <dbReference type="EMBL" id="KAJ4827833.1"/>
    </source>
</evidence>
<evidence type="ECO:0000313" key="4">
    <source>
        <dbReference type="Proteomes" id="UP001141552"/>
    </source>
</evidence>
<dbReference type="Proteomes" id="UP001141552">
    <property type="component" value="Unassembled WGS sequence"/>
</dbReference>
<proteinExistence type="predicted"/>
<accession>A0A9Q0J4A4</accession>
<dbReference type="OrthoDB" id="833952at2759"/>
<dbReference type="InterPro" id="IPR032675">
    <property type="entry name" value="LRR_dom_sf"/>
</dbReference>
<evidence type="ECO:0000256" key="1">
    <source>
        <dbReference type="ARBA" id="ARBA00022821"/>
    </source>
</evidence>
<sequence>ELPVLGQLEVLKEHEIECCDSIVRVGPEFYGNSSNKRASPSLAKLVIRRCQGIRSFQLGLNKNLRSLEEKDCPLFDSLYCGDEDGPLTSLHSLSINDCSKFISFPGQGLQAPNLTELTLFKCTKLRSFPEGGLPSSIQKLKISFCKGIESSPEGGFPSNLKVLEIVFCGKLVGDRINWGLQALQSLSSLTIQGCKEVLESIPDKSLLPPSLNSLCLSVFEHLKSLEYKGLEHLTALKELKVSFCPELRSLPEEGLPFSLQYLEIDGCHKTLEERCQENGGDWHKISPEPSRINSGPERE</sequence>
<gene>
    <name evidence="3" type="ORF">Tsubulata_048612</name>
</gene>